<protein>
    <submittedName>
        <fullName evidence="9">Putative ABC transport system permease protein</fullName>
    </submittedName>
</protein>
<evidence type="ECO:0000256" key="1">
    <source>
        <dbReference type="ARBA" id="ARBA00004651"/>
    </source>
</evidence>
<proteinExistence type="inferred from homology"/>
<feature type="transmembrane region" description="Helical" evidence="7">
    <location>
        <begin position="703"/>
        <end position="732"/>
    </location>
</feature>
<feature type="transmembrane region" description="Helical" evidence="7">
    <location>
        <begin position="268"/>
        <end position="290"/>
    </location>
</feature>
<keyword evidence="10" id="KW-1185">Reference proteome</keyword>
<feature type="domain" description="ABC3 transporter permease C-terminal" evidence="8">
    <location>
        <begin position="269"/>
        <end position="387"/>
    </location>
</feature>
<evidence type="ECO:0000313" key="9">
    <source>
        <dbReference type="EMBL" id="RCX30737.1"/>
    </source>
</evidence>
<feature type="transmembrane region" description="Helical" evidence="7">
    <location>
        <begin position="360"/>
        <end position="385"/>
    </location>
</feature>
<dbReference type="EMBL" id="QPJY01000004">
    <property type="protein sequence ID" value="RCX30737.1"/>
    <property type="molecule type" value="Genomic_DNA"/>
</dbReference>
<reference evidence="9 10" key="1">
    <citation type="submission" date="2018-07" db="EMBL/GenBank/DDBJ databases">
        <title>Genomic Encyclopedia of Type Strains, Phase IV (KMG-IV): sequencing the most valuable type-strain genomes for metagenomic binning, comparative biology and taxonomic classification.</title>
        <authorList>
            <person name="Goeker M."/>
        </authorList>
    </citation>
    <scope>NUCLEOTIDE SEQUENCE [LARGE SCALE GENOMIC DNA]</scope>
    <source>
        <strain evidence="9 10">DSM 26407</strain>
    </source>
</reference>
<dbReference type="PANTHER" id="PTHR30489">
    <property type="entry name" value="LIPOPROTEIN-RELEASING SYSTEM TRANSMEMBRANE PROTEIN LOLE"/>
    <property type="match status" value="1"/>
</dbReference>
<keyword evidence="5 7" id="KW-1133">Transmembrane helix</keyword>
<evidence type="ECO:0000256" key="4">
    <source>
        <dbReference type="ARBA" id="ARBA00022692"/>
    </source>
</evidence>
<comment type="subcellular location">
    <subcellularLocation>
        <location evidence="1">Cell membrane</location>
        <topology evidence="1">Multi-pass membrane protein</topology>
    </subcellularLocation>
</comment>
<evidence type="ECO:0000256" key="7">
    <source>
        <dbReference type="SAM" id="Phobius"/>
    </source>
</evidence>
<dbReference type="PANTHER" id="PTHR30489:SF0">
    <property type="entry name" value="LIPOPROTEIN-RELEASING SYSTEM TRANSMEMBRANE PROTEIN LOLE"/>
    <property type="match status" value="1"/>
</dbReference>
<feature type="transmembrane region" description="Helical" evidence="7">
    <location>
        <begin position="12"/>
        <end position="35"/>
    </location>
</feature>
<gene>
    <name evidence="9" type="ORF">DFQ59_104173</name>
</gene>
<evidence type="ECO:0000259" key="8">
    <source>
        <dbReference type="Pfam" id="PF02687"/>
    </source>
</evidence>
<feature type="transmembrane region" description="Helical" evidence="7">
    <location>
        <begin position="317"/>
        <end position="340"/>
    </location>
</feature>
<evidence type="ECO:0000256" key="3">
    <source>
        <dbReference type="ARBA" id="ARBA00022475"/>
    </source>
</evidence>
<dbReference type="RefSeq" id="WP_114279719.1">
    <property type="nucleotide sequence ID" value="NZ_QPJY01000004.1"/>
</dbReference>
<evidence type="ECO:0000313" key="10">
    <source>
        <dbReference type="Proteomes" id="UP000252707"/>
    </source>
</evidence>
<comment type="caution">
    <text evidence="9">The sequence shown here is derived from an EMBL/GenBank/DDBJ whole genome shotgun (WGS) entry which is preliminary data.</text>
</comment>
<organism evidence="9 10">
    <name type="scientific">Thioalbus denitrificans</name>
    <dbReference type="NCBI Taxonomy" id="547122"/>
    <lineage>
        <taxon>Bacteria</taxon>
        <taxon>Pseudomonadati</taxon>
        <taxon>Pseudomonadota</taxon>
        <taxon>Gammaproteobacteria</taxon>
        <taxon>Chromatiales</taxon>
        <taxon>Ectothiorhodospiraceae</taxon>
        <taxon>Thioalbus</taxon>
    </lineage>
</organism>
<sequence>MRALDLKLLRDLWHLRGQALAIALVLTGGVATFVMSRSTLDALHDTRAAFYQETRFADVFASLKRAPESLRGRIAAIPGVAAVETRVVTQVNVDLPGFPEPVKGRLVSVPDSGAPLLNDVYLRRGRLIDPARDDEALVSEAFAEAHGLEPGDTLAAVINGRYKRLTLVGVVLSPEVVYQLAPGAVIPDFRRYSVLWMARRPLATANDMDGAFNDVALGLAAGASARAVIDRLDALLAPYGGLGAYTREDQVSHRYLNEEFRQLEQMAVMYPVMFLGVAAFLLNVVVTRLVNTQREQIAMLKAFGYGNGAVTLHYVKLILAITLLGDLGGVALGVWMGQGLGDLYMDYYRFPFLLYRLDPALVLVAVLISAAAALSGTLFAVRAAARLRPAEAMRPEAPPVYRATLLERIGLQRLLAPPSRMILRHLERRPFKALLSVVGIAFSYAILMLGSFFGDAVDYLVDVQFRQIQREDMTVSFAETTGRKALFELQSLPGVRYAEGVRGVSVRLRNGYRTYRTGIQGLERNGRLQRVLDESLHPIPLPEGGLLLSDYLGELLGVGVGDRVTVEILEGERPVYQVPVARVITQFVGVAAYMDRTALNRLLREGDVITGALLAADRHSRNAIYDELKARPRVAGVEVREYAIDNFNELMAQSINLFSFFVVILAGSIAFGVVYNSARIALAERGRELASLRVLGFTRGEISYILLGEMTLLTLAALPVGFLIGQGMAAYMIETMQSELFRIPYVLEARTYAFAALVVLVASALSALIVRRRLDRLDLVAVLKTRE</sequence>
<dbReference type="Proteomes" id="UP000252707">
    <property type="component" value="Unassembled WGS sequence"/>
</dbReference>
<keyword evidence="3" id="KW-1003">Cell membrane</keyword>
<comment type="similarity">
    <text evidence="2">Belongs to the ABC-4 integral membrane protein family. LolC/E subfamily.</text>
</comment>
<dbReference type="GO" id="GO:0098797">
    <property type="term" value="C:plasma membrane protein complex"/>
    <property type="evidence" value="ECO:0007669"/>
    <property type="project" value="TreeGrafter"/>
</dbReference>
<accession>A0A369CDQ3</accession>
<dbReference type="InterPro" id="IPR051447">
    <property type="entry name" value="Lipoprotein-release_system"/>
</dbReference>
<dbReference type="AlphaFoldDB" id="A0A369CDQ3"/>
<name>A0A369CDQ3_9GAMM</name>
<evidence type="ECO:0000256" key="5">
    <source>
        <dbReference type="ARBA" id="ARBA00022989"/>
    </source>
</evidence>
<feature type="transmembrane region" description="Helical" evidence="7">
    <location>
        <begin position="433"/>
        <end position="454"/>
    </location>
</feature>
<feature type="transmembrane region" description="Helical" evidence="7">
    <location>
        <begin position="657"/>
        <end position="682"/>
    </location>
</feature>
<feature type="domain" description="ABC3 transporter permease C-terminal" evidence="8">
    <location>
        <begin position="661"/>
        <end position="774"/>
    </location>
</feature>
<dbReference type="GO" id="GO:0044874">
    <property type="term" value="P:lipoprotein localization to outer membrane"/>
    <property type="evidence" value="ECO:0007669"/>
    <property type="project" value="TreeGrafter"/>
</dbReference>
<feature type="transmembrane region" description="Helical" evidence="7">
    <location>
        <begin position="752"/>
        <end position="770"/>
    </location>
</feature>
<evidence type="ECO:0000256" key="6">
    <source>
        <dbReference type="ARBA" id="ARBA00023136"/>
    </source>
</evidence>
<evidence type="ECO:0000256" key="2">
    <source>
        <dbReference type="ARBA" id="ARBA00005236"/>
    </source>
</evidence>
<dbReference type="OrthoDB" id="5137249at2"/>
<keyword evidence="4 7" id="KW-0812">Transmembrane</keyword>
<dbReference type="Pfam" id="PF02687">
    <property type="entry name" value="FtsX"/>
    <property type="match status" value="2"/>
</dbReference>
<keyword evidence="6 7" id="KW-0472">Membrane</keyword>
<dbReference type="InterPro" id="IPR003838">
    <property type="entry name" value="ABC3_permease_C"/>
</dbReference>